<dbReference type="InterPro" id="IPR000835">
    <property type="entry name" value="HTH_MarR-typ"/>
</dbReference>
<accession>A0ABP7G7D0</accession>
<organism evidence="5 6">
    <name type="scientific">Microbacterium kribbense</name>
    <dbReference type="NCBI Taxonomy" id="433645"/>
    <lineage>
        <taxon>Bacteria</taxon>
        <taxon>Bacillati</taxon>
        <taxon>Actinomycetota</taxon>
        <taxon>Actinomycetes</taxon>
        <taxon>Micrococcales</taxon>
        <taxon>Microbacteriaceae</taxon>
        <taxon>Microbacterium</taxon>
    </lineage>
</organism>
<dbReference type="PANTHER" id="PTHR39515">
    <property type="entry name" value="CONSERVED PROTEIN"/>
    <property type="match status" value="1"/>
</dbReference>
<keyword evidence="1" id="KW-0805">Transcription regulation</keyword>
<dbReference type="InterPro" id="IPR052526">
    <property type="entry name" value="HTH-type_Bedaq_tolerance"/>
</dbReference>
<proteinExistence type="predicted"/>
<evidence type="ECO:0000313" key="5">
    <source>
        <dbReference type="EMBL" id="GAA3758286.1"/>
    </source>
</evidence>
<name>A0ABP7G7D0_9MICO</name>
<dbReference type="InterPro" id="IPR036390">
    <property type="entry name" value="WH_DNA-bd_sf"/>
</dbReference>
<dbReference type="Proteomes" id="UP001500540">
    <property type="component" value="Unassembled WGS sequence"/>
</dbReference>
<protein>
    <recommendedName>
        <fullName evidence="4">HTH marR-type domain-containing protein</fullName>
    </recommendedName>
</protein>
<dbReference type="PROSITE" id="PS01117">
    <property type="entry name" value="HTH_MARR_1"/>
    <property type="match status" value="1"/>
</dbReference>
<comment type="caution">
    <text evidence="5">The sequence shown here is derived from an EMBL/GenBank/DDBJ whole genome shotgun (WGS) entry which is preliminary data.</text>
</comment>
<dbReference type="Pfam" id="PF01047">
    <property type="entry name" value="MarR"/>
    <property type="match status" value="1"/>
</dbReference>
<dbReference type="SUPFAM" id="SSF46785">
    <property type="entry name" value="Winged helix' DNA-binding domain"/>
    <property type="match status" value="1"/>
</dbReference>
<keyword evidence="3" id="KW-0804">Transcription</keyword>
<dbReference type="SMART" id="SM00347">
    <property type="entry name" value="HTH_MARR"/>
    <property type="match status" value="1"/>
</dbReference>
<gene>
    <name evidence="5" type="ORF">GCM10022240_08790</name>
</gene>
<keyword evidence="6" id="KW-1185">Reference proteome</keyword>
<evidence type="ECO:0000256" key="1">
    <source>
        <dbReference type="ARBA" id="ARBA00023015"/>
    </source>
</evidence>
<dbReference type="EMBL" id="BAABAF010000002">
    <property type="protein sequence ID" value="GAA3758286.1"/>
    <property type="molecule type" value="Genomic_DNA"/>
</dbReference>
<dbReference type="Gene3D" id="1.10.10.10">
    <property type="entry name" value="Winged helix-like DNA-binding domain superfamily/Winged helix DNA-binding domain"/>
    <property type="match status" value="1"/>
</dbReference>
<dbReference type="RefSeq" id="WP_344780933.1">
    <property type="nucleotide sequence ID" value="NZ_BAABAF010000002.1"/>
</dbReference>
<reference evidence="6" key="1">
    <citation type="journal article" date="2019" name="Int. J. Syst. Evol. Microbiol.">
        <title>The Global Catalogue of Microorganisms (GCM) 10K type strain sequencing project: providing services to taxonomists for standard genome sequencing and annotation.</title>
        <authorList>
            <consortium name="The Broad Institute Genomics Platform"/>
            <consortium name="The Broad Institute Genome Sequencing Center for Infectious Disease"/>
            <person name="Wu L."/>
            <person name="Ma J."/>
        </authorList>
    </citation>
    <scope>NUCLEOTIDE SEQUENCE [LARGE SCALE GENOMIC DNA]</scope>
    <source>
        <strain evidence="6">JCM 16950</strain>
    </source>
</reference>
<evidence type="ECO:0000259" key="4">
    <source>
        <dbReference type="PROSITE" id="PS50995"/>
    </source>
</evidence>
<dbReference type="PROSITE" id="PS50995">
    <property type="entry name" value="HTH_MARR_2"/>
    <property type="match status" value="1"/>
</dbReference>
<keyword evidence="2" id="KW-0238">DNA-binding</keyword>
<evidence type="ECO:0000256" key="3">
    <source>
        <dbReference type="ARBA" id="ARBA00023163"/>
    </source>
</evidence>
<dbReference type="InterPro" id="IPR036388">
    <property type="entry name" value="WH-like_DNA-bd_sf"/>
</dbReference>
<dbReference type="InterPro" id="IPR023187">
    <property type="entry name" value="Tscrpt_reg_MarR-type_CS"/>
</dbReference>
<dbReference type="PANTHER" id="PTHR39515:SF2">
    <property type="entry name" value="HTH-TYPE TRANSCRIPTIONAL REGULATOR RV0880"/>
    <property type="match status" value="1"/>
</dbReference>
<feature type="domain" description="HTH marR-type" evidence="4">
    <location>
        <begin position="13"/>
        <end position="148"/>
    </location>
</feature>
<evidence type="ECO:0000256" key="2">
    <source>
        <dbReference type="ARBA" id="ARBA00023125"/>
    </source>
</evidence>
<sequence>MVAAHEVPVPDENAGTARDLRMATFRLSRRLRSERGLDTMTDAQFAVLATLKGHGPHTLGELAEREHVTAPSMNRTVNCLEEPGFVTRTPDESDRRKVIIDITPAGRTLVTETVRRRDLWLAAVVADLSPAQRKTLADAAALMSEVAAG</sequence>
<evidence type="ECO:0000313" key="6">
    <source>
        <dbReference type="Proteomes" id="UP001500540"/>
    </source>
</evidence>